<dbReference type="AlphaFoldDB" id="A0A9W7EFG0"/>
<dbReference type="InterPro" id="IPR001094">
    <property type="entry name" value="Flavdoxin-like"/>
</dbReference>
<dbReference type="InterPro" id="IPR029039">
    <property type="entry name" value="Flavoprotein-like_sf"/>
</dbReference>
<feature type="domain" description="Flavodoxin-like" evidence="1">
    <location>
        <begin position="75"/>
        <end position="161"/>
    </location>
</feature>
<proteinExistence type="predicted"/>
<dbReference type="OrthoDB" id="1470350at2759"/>
<dbReference type="InterPro" id="IPR008254">
    <property type="entry name" value="Flavodoxin/NO_synth"/>
</dbReference>
<dbReference type="Pfam" id="PF00258">
    <property type="entry name" value="Flavodoxin_1"/>
    <property type="match status" value="1"/>
</dbReference>
<dbReference type="EMBL" id="BRXW01000783">
    <property type="protein sequence ID" value="GMH76878.1"/>
    <property type="molecule type" value="Genomic_DNA"/>
</dbReference>
<dbReference type="SUPFAM" id="SSF52218">
    <property type="entry name" value="Flavoproteins"/>
    <property type="match status" value="1"/>
</dbReference>
<comment type="caution">
    <text evidence="2">The sequence shown here is derived from an EMBL/GenBank/DDBJ whole genome shotgun (WGS) entry which is preliminary data.</text>
</comment>
<gene>
    <name evidence="2" type="ORF">TrLO_g5094</name>
</gene>
<organism evidence="2 3">
    <name type="scientific">Triparma laevis f. longispina</name>
    <dbReference type="NCBI Taxonomy" id="1714387"/>
    <lineage>
        <taxon>Eukaryota</taxon>
        <taxon>Sar</taxon>
        <taxon>Stramenopiles</taxon>
        <taxon>Ochrophyta</taxon>
        <taxon>Bolidophyceae</taxon>
        <taxon>Parmales</taxon>
        <taxon>Triparmaceae</taxon>
        <taxon>Triparma</taxon>
    </lineage>
</organism>
<protein>
    <recommendedName>
        <fullName evidence="1">Flavodoxin-like domain-containing protein</fullName>
    </recommendedName>
</protein>
<evidence type="ECO:0000313" key="2">
    <source>
        <dbReference type="EMBL" id="GMH76878.1"/>
    </source>
</evidence>
<sequence>MNTFGRRLLTTQSKQVDIVYGSFMKAPHAHGMEAEALKALLPENSKTAEQCTPPRSGNCYMGTHENLIKSIRSNETDKLIVISSSRNGLPPLNMLNFVKSLIICEQECEQEGGTTPLAGLEHAVFGNGNTKWFKTYMSIPRLIDSKLTKLGSKRIIPRGEYFESYKNLNVEHLKLNDWGEYLWSEIDKGGGWQYGDTWMEGRTCEVLGEENTKYLELELGVLEQYEESIAQAAHISWRQNKEG</sequence>
<evidence type="ECO:0000313" key="3">
    <source>
        <dbReference type="Proteomes" id="UP001165122"/>
    </source>
</evidence>
<reference evidence="3" key="1">
    <citation type="journal article" date="2023" name="Commun. Biol.">
        <title>Genome analysis of Parmales, the sister group of diatoms, reveals the evolutionary specialization of diatoms from phago-mixotrophs to photoautotrophs.</title>
        <authorList>
            <person name="Ban H."/>
            <person name="Sato S."/>
            <person name="Yoshikawa S."/>
            <person name="Yamada K."/>
            <person name="Nakamura Y."/>
            <person name="Ichinomiya M."/>
            <person name="Sato N."/>
            <person name="Blanc-Mathieu R."/>
            <person name="Endo H."/>
            <person name="Kuwata A."/>
            <person name="Ogata H."/>
        </authorList>
    </citation>
    <scope>NUCLEOTIDE SEQUENCE [LARGE SCALE GENOMIC DNA]</scope>
    <source>
        <strain evidence="3">NIES 3700</strain>
    </source>
</reference>
<dbReference type="Gene3D" id="3.40.50.360">
    <property type="match status" value="1"/>
</dbReference>
<dbReference type="PRINTS" id="PR00369">
    <property type="entry name" value="FLAVODOXIN"/>
</dbReference>
<dbReference type="Proteomes" id="UP001165122">
    <property type="component" value="Unassembled WGS sequence"/>
</dbReference>
<evidence type="ECO:0000259" key="1">
    <source>
        <dbReference type="Pfam" id="PF00258"/>
    </source>
</evidence>
<dbReference type="GO" id="GO:0010181">
    <property type="term" value="F:FMN binding"/>
    <property type="evidence" value="ECO:0007669"/>
    <property type="project" value="InterPro"/>
</dbReference>
<name>A0A9W7EFG0_9STRA</name>
<keyword evidence="3" id="KW-1185">Reference proteome</keyword>
<accession>A0A9W7EFG0</accession>